<reference evidence="8" key="1">
    <citation type="submission" date="2014-01" db="EMBL/GenBank/DDBJ databases">
        <title>The Genome Sequence of Anopheles farauti FAR1 (V2).</title>
        <authorList>
            <consortium name="The Broad Institute Genomics Platform"/>
            <person name="Neafsey D.E."/>
            <person name="Besansky N."/>
            <person name="Howell P."/>
            <person name="Walton C."/>
            <person name="Young S.K."/>
            <person name="Zeng Q."/>
            <person name="Gargeya S."/>
            <person name="Fitzgerald M."/>
            <person name="Haas B."/>
            <person name="Abouelleil A."/>
            <person name="Allen A.W."/>
            <person name="Alvarado L."/>
            <person name="Arachchi H.M."/>
            <person name="Berlin A.M."/>
            <person name="Chapman S.B."/>
            <person name="Gainer-Dewar J."/>
            <person name="Goldberg J."/>
            <person name="Griggs A."/>
            <person name="Gujja S."/>
            <person name="Hansen M."/>
            <person name="Howarth C."/>
            <person name="Imamovic A."/>
            <person name="Ireland A."/>
            <person name="Larimer J."/>
            <person name="McCowan C."/>
            <person name="Murphy C."/>
            <person name="Pearson M."/>
            <person name="Poon T.W."/>
            <person name="Priest M."/>
            <person name="Roberts A."/>
            <person name="Saif S."/>
            <person name="Shea T."/>
            <person name="Sisk P."/>
            <person name="Sykes S."/>
            <person name="Wortman J."/>
            <person name="Nusbaum C."/>
            <person name="Birren B."/>
        </authorList>
    </citation>
    <scope>NUCLEOTIDE SEQUENCE [LARGE SCALE GENOMIC DNA]</scope>
    <source>
        <strain evidence="8">FAR1</strain>
    </source>
</reference>
<evidence type="ECO:0000313" key="7">
    <source>
        <dbReference type="EnsemblMetazoa" id="AFAF008125-PA"/>
    </source>
</evidence>
<evidence type="ECO:0000313" key="8">
    <source>
        <dbReference type="Proteomes" id="UP000075886"/>
    </source>
</evidence>
<feature type="region of interest" description="Disordered" evidence="6">
    <location>
        <begin position="1"/>
        <end position="357"/>
    </location>
</feature>
<keyword evidence="3" id="KW-0507">mRNA processing</keyword>
<feature type="compositionally biased region" description="Low complexity" evidence="6">
    <location>
        <begin position="234"/>
        <end position="249"/>
    </location>
</feature>
<dbReference type="GO" id="GO:0046540">
    <property type="term" value="C:U4/U6 x U5 tri-snRNP complex"/>
    <property type="evidence" value="ECO:0007669"/>
    <property type="project" value="InterPro"/>
</dbReference>
<dbReference type="EnsemblMetazoa" id="AFAF008125-RA">
    <property type="protein sequence ID" value="AFAF008125-PA"/>
    <property type="gene ID" value="AFAF008125"/>
</dbReference>
<dbReference type="Proteomes" id="UP000075886">
    <property type="component" value="Unassembled WGS sequence"/>
</dbReference>
<organism evidence="7 8">
    <name type="scientific">Anopheles farauti</name>
    <dbReference type="NCBI Taxonomy" id="69004"/>
    <lineage>
        <taxon>Eukaryota</taxon>
        <taxon>Metazoa</taxon>
        <taxon>Ecdysozoa</taxon>
        <taxon>Arthropoda</taxon>
        <taxon>Hexapoda</taxon>
        <taxon>Insecta</taxon>
        <taxon>Pterygota</taxon>
        <taxon>Neoptera</taxon>
        <taxon>Endopterygota</taxon>
        <taxon>Diptera</taxon>
        <taxon>Nematocera</taxon>
        <taxon>Culicoidea</taxon>
        <taxon>Culicidae</taxon>
        <taxon>Anophelinae</taxon>
        <taxon>Anopheles</taxon>
    </lineage>
</organism>
<accession>A0A182QDS3</accession>
<evidence type="ECO:0000256" key="6">
    <source>
        <dbReference type="SAM" id="MobiDB-lite"/>
    </source>
</evidence>
<evidence type="ECO:0000256" key="5">
    <source>
        <dbReference type="ARBA" id="ARBA00023242"/>
    </source>
</evidence>
<name>A0A182QDS3_9DIPT</name>
<comment type="subcellular location">
    <subcellularLocation>
        <location evidence="1">Nucleus</location>
    </subcellularLocation>
</comment>
<feature type="compositionally biased region" description="Basic and acidic residues" evidence="6">
    <location>
        <begin position="87"/>
        <end position="98"/>
    </location>
</feature>
<feature type="compositionally biased region" description="Basic residues" evidence="6">
    <location>
        <begin position="12"/>
        <end position="34"/>
    </location>
</feature>
<feature type="compositionally biased region" description="Basic residues" evidence="6">
    <location>
        <begin position="829"/>
        <end position="843"/>
    </location>
</feature>
<evidence type="ECO:0000256" key="1">
    <source>
        <dbReference type="ARBA" id="ARBA00004123"/>
    </source>
</evidence>
<dbReference type="PANTHER" id="PTHR14152">
    <property type="entry name" value="SQUAMOUS CELL CARCINOMA ANTIGEN RECOGNISED BY CYTOTOXIC T LYMPHOCYTES"/>
    <property type="match status" value="1"/>
</dbReference>
<dbReference type="InterPro" id="IPR045347">
    <property type="entry name" value="HIND"/>
</dbReference>
<protein>
    <recommendedName>
        <fullName evidence="9">U4/U6.U5 tri-snRNP-associated protein 1</fullName>
    </recommendedName>
</protein>
<feature type="compositionally biased region" description="Basic and acidic residues" evidence="6">
    <location>
        <begin position="805"/>
        <end position="817"/>
    </location>
</feature>
<keyword evidence="5" id="KW-0539">Nucleus</keyword>
<dbReference type="EMBL" id="AXCN02000725">
    <property type="status" value="NOT_ANNOTATED_CDS"/>
    <property type="molecule type" value="Genomic_DNA"/>
</dbReference>
<evidence type="ECO:0000256" key="2">
    <source>
        <dbReference type="ARBA" id="ARBA00006076"/>
    </source>
</evidence>
<dbReference type="AlphaFoldDB" id="A0A182QDS3"/>
<dbReference type="STRING" id="69004.A0A182QDS3"/>
<feature type="compositionally biased region" description="Basic and acidic residues" evidence="6">
    <location>
        <begin position="35"/>
        <end position="47"/>
    </location>
</feature>
<reference evidence="7" key="2">
    <citation type="submission" date="2020-05" db="UniProtKB">
        <authorList>
            <consortium name="EnsemblMetazoa"/>
        </authorList>
    </citation>
    <scope>IDENTIFICATION</scope>
    <source>
        <strain evidence="7">FAR1</strain>
    </source>
</reference>
<evidence type="ECO:0008006" key="9">
    <source>
        <dbReference type="Google" id="ProtNLM"/>
    </source>
</evidence>
<dbReference type="GO" id="GO:0045292">
    <property type="term" value="P:mRNA cis splicing, via spliceosome"/>
    <property type="evidence" value="ECO:0007669"/>
    <property type="project" value="TreeGrafter"/>
</dbReference>
<dbReference type="GO" id="GO:0000481">
    <property type="term" value="P:maturation of 5S rRNA"/>
    <property type="evidence" value="ECO:0007669"/>
    <property type="project" value="TreeGrafter"/>
</dbReference>
<dbReference type="Pfam" id="PF19252">
    <property type="entry name" value="HIND"/>
    <property type="match status" value="3"/>
</dbReference>
<dbReference type="Pfam" id="PF03343">
    <property type="entry name" value="SART-1"/>
    <property type="match status" value="1"/>
</dbReference>
<proteinExistence type="inferred from homology"/>
<dbReference type="PANTHER" id="PTHR14152:SF5">
    <property type="entry name" value="U4_U6.U5 TRI-SNRNP-ASSOCIATED PROTEIN 1"/>
    <property type="match status" value="1"/>
</dbReference>
<evidence type="ECO:0000256" key="3">
    <source>
        <dbReference type="ARBA" id="ARBA00022664"/>
    </source>
</evidence>
<feature type="compositionally biased region" description="Polar residues" evidence="6">
    <location>
        <begin position="846"/>
        <end position="856"/>
    </location>
</feature>
<keyword evidence="4" id="KW-0508">mRNA splicing</keyword>
<comment type="similarity">
    <text evidence="2">Belongs to the SNU66/SART1 family.</text>
</comment>
<dbReference type="VEuPathDB" id="VectorBase:AFAF008125"/>
<feature type="region of interest" description="Disordered" evidence="6">
    <location>
        <begin position="372"/>
        <end position="394"/>
    </location>
</feature>
<evidence type="ECO:0000256" key="4">
    <source>
        <dbReference type="ARBA" id="ARBA00023187"/>
    </source>
</evidence>
<feature type="region of interest" description="Disordered" evidence="6">
    <location>
        <begin position="791"/>
        <end position="864"/>
    </location>
</feature>
<feature type="compositionally biased region" description="Basic and acidic residues" evidence="6">
    <location>
        <begin position="667"/>
        <end position="687"/>
    </location>
</feature>
<feature type="compositionally biased region" description="Polar residues" evidence="6">
    <location>
        <begin position="1"/>
        <end position="10"/>
    </location>
</feature>
<sequence length="1046" mass="117615">MKKVKTTTMGSSKKHKRDSKKHKRRSRSRSRSRSPRYEREHRSRSYSEDNDGYGNEATAAVERRRHKKHRRDIEQQQQPRHHHHSGRHYERDHQRSSQREAAVNAVDDDSDSSDCVEVPLEDTNAPPPPPPTISRKSPGSDAVPSPPPPPQVQKRRHRSPTPPPAPKTSSSRKRSVSPIPSNGAGDVLSVEETNKLRAKLGLRPLEVGPSKVQSESSSRRRHRSPTPPPPPSPSKGSSSSRKRSVSPIPDNGAGDVLAVDDTNKLRAKLGLRPLESSSSSSKKRTRSPSPPPPPKASSSSTRKRSASPIPENGAGDELSIEETNKLRAKLGLRPLEVGGASSKVDSAGAKGGSDSEKNAEMLKDDWGEFYHKPAKNLSEKTQEEKMREKLKERREKRAIEEKLKRLKTLGEEDEVDDLKSWVAKTRDKDRLKREAEERARLLDQMDEELVSGDGPDVMDRPGPSRKGAGGKSSYKDRDLQGLRVEHDVEAFTEGRQVILTLKDADVLDEEAGDTLVNVNMVDDERYKRNVENRKANPQHYGYDVYCQDDVDEFGMPKQREILGKYNEEIEGGHRKSSFVIGTNAEREAQEKRRLLEIKTKLEKKKLDSLETTPLTLVSDYFTETELSTFKKPKKKVRKIRQKLTADDLLATLPTAEEGGGDLGSRSRRNERTSERGRPSGGGEDRKAIRSRAAEILVTDDTPALPEDFSTVKLEDALEDDEDLQAALQKARRLRQKEAIISKALPIDPERIKSEVKEEPDSGDEQFDHHGAMLLNATAEFCRTLGDIPTYGTAGNREEDPNDMMDFERDSGSERGDGMESDPEEGPSTSRRHHNNHHHHHRAGSQHAGTWNSVNTEQEQEDNRELKVEEVAILDEEPDVALSVAGALKLAQSKGYLEREESNRPSNARFAHLQAQNYSIEDKNYGEENDKYSRRDRYAGPIMDFKEKETFKPNVKLEYIDDNGHLLTPKEAFRYLSHKFHGKGPGKNKVEKRLKKSEQEGLMKKMSSTDTPLGTLNMLQAKQKETQSPFIVLSGTKQTTSIVKQKR</sequence>
<dbReference type="InterPro" id="IPR005011">
    <property type="entry name" value="SNU66/SART1"/>
</dbReference>
<keyword evidence="8" id="KW-1185">Reference proteome</keyword>
<feature type="region of interest" description="Disordered" evidence="6">
    <location>
        <begin position="650"/>
        <end position="688"/>
    </location>
</feature>
<feature type="region of interest" description="Disordered" evidence="6">
    <location>
        <begin position="442"/>
        <end position="479"/>
    </location>
</feature>